<dbReference type="Proteomes" id="UP000435910">
    <property type="component" value="Unassembled WGS sequence"/>
</dbReference>
<evidence type="ECO:0000313" key="1">
    <source>
        <dbReference type="EMBL" id="TWL22274.1"/>
    </source>
</evidence>
<sequence length="39" mass="4169">MELILLKPLIKLACGAASLIAAVLAVCFAVKRTKTNNRN</sequence>
<organism evidence="1 2">
    <name type="scientific">Bacillus licheniformis</name>
    <dbReference type="NCBI Taxonomy" id="1402"/>
    <lineage>
        <taxon>Bacteria</taxon>
        <taxon>Bacillati</taxon>
        <taxon>Bacillota</taxon>
        <taxon>Bacilli</taxon>
        <taxon>Bacillales</taxon>
        <taxon>Bacillaceae</taxon>
        <taxon>Bacillus</taxon>
    </lineage>
</organism>
<evidence type="ECO:0000313" key="2">
    <source>
        <dbReference type="Proteomes" id="UP000435910"/>
    </source>
</evidence>
<proteinExistence type="predicted"/>
<reference evidence="1 2" key="1">
    <citation type="submission" date="2019-06" db="EMBL/GenBank/DDBJ databases">
        <title>Genome sequence analysis of &gt;100 Bacillus licheniformis strains suggests intrinsic resistance to this species.</title>
        <authorList>
            <person name="Wels M."/>
            <person name="Siezen R.J."/>
            <person name="Johansen E."/>
            <person name="Stuer-Lauridsen B."/>
            <person name="Bjerre K."/>
            <person name="Nielsen B.K.K."/>
        </authorList>
    </citation>
    <scope>NUCLEOTIDE SEQUENCE [LARGE SCALE GENOMIC DNA]</scope>
    <source>
        <strain evidence="1 2">BAC-16736</strain>
    </source>
</reference>
<dbReference type="EMBL" id="NILC01000029">
    <property type="protein sequence ID" value="TWL22274.1"/>
    <property type="molecule type" value="Genomic_DNA"/>
</dbReference>
<gene>
    <name evidence="1" type="ORF">CHCC16736_3743</name>
</gene>
<comment type="caution">
    <text evidence="1">The sequence shown here is derived from an EMBL/GenBank/DDBJ whole genome shotgun (WGS) entry which is preliminary data.</text>
</comment>
<dbReference type="AlphaFoldDB" id="A0A8B5Y7J4"/>
<accession>A0A8B5Y7J4</accession>
<protein>
    <submittedName>
        <fullName evidence="1">Uncharacterized protein</fullName>
    </submittedName>
</protein>
<name>A0A8B5Y7J4_BACLI</name>